<dbReference type="InterPro" id="IPR002191">
    <property type="entry name" value="Bac_export_3"/>
</dbReference>
<keyword evidence="8 9" id="KW-0975">Bacterial flagellum</keyword>
<proteinExistence type="inferred from homology"/>
<comment type="similarity">
    <text evidence="2 9">Belongs to the FliQ/MopD/SpaQ family.</text>
</comment>
<evidence type="ECO:0000256" key="5">
    <source>
        <dbReference type="ARBA" id="ARBA00022692"/>
    </source>
</evidence>
<sequence length="89" mass="9623">MTPADVVVLIQNAVKMTLLLAGPILGVGMAVGLIIALFQAVTQIQEMTLTFVPKIFAVLLTVLFLSGWMISLMVDYTHNLIVAIPTLVR</sequence>
<organism evidence="10">
    <name type="scientific">Desulfurivibrio alkaliphilus</name>
    <dbReference type="NCBI Taxonomy" id="427923"/>
    <lineage>
        <taxon>Bacteria</taxon>
        <taxon>Pseudomonadati</taxon>
        <taxon>Thermodesulfobacteriota</taxon>
        <taxon>Desulfobulbia</taxon>
        <taxon>Desulfobulbales</taxon>
        <taxon>Desulfobulbaceae</taxon>
        <taxon>Desulfurivibrio</taxon>
    </lineage>
</organism>
<keyword evidence="5 9" id="KW-0812">Transmembrane</keyword>
<evidence type="ECO:0000256" key="7">
    <source>
        <dbReference type="ARBA" id="ARBA00023136"/>
    </source>
</evidence>
<keyword evidence="7 9" id="KW-0472">Membrane</keyword>
<evidence type="ECO:0000256" key="1">
    <source>
        <dbReference type="ARBA" id="ARBA00004651"/>
    </source>
</evidence>
<gene>
    <name evidence="9 10" type="primary">fliQ</name>
    <name evidence="10" type="ORF">ENN98_06525</name>
</gene>
<evidence type="ECO:0000256" key="6">
    <source>
        <dbReference type="ARBA" id="ARBA00022989"/>
    </source>
</evidence>
<feature type="transmembrane region" description="Helical" evidence="9">
    <location>
        <begin position="20"/>
        <end position="39"/>
    </location>
</feature>
<evidence type="ECO:0000256" key="4">
    <source>
        <dbReference type="ARBA" id="ARBA00022475"/>
    </source>
</evidence>
<dbReference type="PRINTS" id="PR00952">
    <property type="entry name" value="TYPE3IMQPROT"/>
</dbReference>
<dbReference type="GO" id="GO:0009306">
    <property type="term" value="P:protein secretion"/>
    <property type="evidence" value="ECO:0007669"/>
    <property type="project" value="InterPro"/>
</dbReference>
<dbReference type="Proteomes" id="UP000885986">
    <property type="component" value="Unassembled WGS sequence"/>
</dbReference>
<keyword evidence="10" id="KW-0969">Cilium</keyword>
<dbReference type="NCBIfam" id="TIGR01402">
    <property type="entry name" value="fliQ"/>
    <property type="match status" value="1"/>
</dbReference>
<keyword evidence="10" id="KW-0966">Cell projection</keyword>
<dbReference type="EMBL" id="DSDS01000146">
    <property type="protein sequence ID" value="HET98332.1"/>
    <property type="molecule type" value="Genomic_DNA"/>
</dbReference>
<dbReference type="AlphaFoldDB" id="A0A7C2XN16"/>
<dbReference type="PANTHER" id="PTHR34040">
    <property type="entry name" value="FLAGELLAR BIOSYNTHETIC PROTEIN FLIQ"/>
    <property type="match status" value="1"/>
</dbReference>
<dbReference type="GO" id="GO:0009425">
    <property type="term" value="C:bacterial-type flagellum basal body"/>
    <property type="evidence" value="ECO:0007669"/>
    <property type="project" value="UniProtKB-SubCell"/>
</dbReference>
<accession>A0A7C2XN16</accession>
<keyword evidence="6 9" id="KW-1133">Transmembrane helix</keyword>
<feature type="transmembrane region" description="Helical" evidence="9">
    <location>
        <begin position="51"/>
        <end position="70"/>
    </location>
</feature>
<comment type="caution">
    <text evidence="10">The sequence shown here is derived from an EMBL/GenBank/DDBJ whole genome shotgun (WGS) entry which is preliminary data.</text>
</comment>
<name>A0A7C2XN16_9BACT</name>
<dbReference type="GO" id="GO:0005886">
    <property type="term" value="C:plasma membrane"/>
    <property type="evidence" value="ECO:0007669"/>
    <property type="project" value="UniProtKB-SubCell"/>
</dbReference>
<keyword evidence="4 9" id="KW-1003">Cell membrane</keyword>
<comment type="function">
    <text evidence="9">Role in flagellar biosynthesis.</text>
</comment>
<keyword evidence="10" id="KW-0282">Flagellum</keyword>
<dbReference type="GO" id="GO:0044780">
    <property type="term" value="P:bacterial-type flagellum assembly"/>
    <property type="evidence" value="ECO:0007669"/>
    <property type="project" value="InterPro"/>
</dbReference>
<reference evidence="10" key="1">
    <citation type="journal article" date="2020" name="mSystems">
        <title>Genome- and Community-Level Interaction Insights into Carbon Utilization and Element Cycling Functions of Hydrothermarchaeota in Hydrothermal Sediment.</title>
        <authorList>
            <person name="Zhou Z."/>
            <person name="Liu Y."/>
            <person name="Xu W."/>
            <person name="Pan J."/>
            <person name="Luo Z.H."/>
            <person name="Li M."/>
        </authorList>
    </citation>
    <scope>NUCLEOTIDE SEQUENCE [LARGE SCALE GENOMIC DNA]</scope>
    <source>
        <strain evidence="10">SpSt-1224</strain>
    </source>
</reference>
<protein>
    <recommendedName>
        <fullName evidence="3 9">Flagellar biosynthetic protein FliQ</fullName>
    </recommendedName>
</protein>
<evidence type="ECO:0000256" key="8">
    <source>
        <dbReference type="ARBA" id="ARBA00023143"/>
    </source>
</evidence>
<evidence type="ECO:0000256" key="2">
    <source>
        <dbReference type="ARBA" id="ARBA00006156"/>
    </source>
</evidence>
<comment type="subcellular location">
    <subcellularLocation>
        <location evidence="1 9">Cell membrane</location>
        <topology evidence="1">Multi-pass membrane protein</topology>
    </subcellularLocation>
    <subcellularLocation>
        <location evidence="9">Bacterial flagellum basal body</location>
    </subcellularLocation>
</comment>
<evidence type="ECO:0000313" key="10">
    <source>
        <dbReference type="EMBL" id="HET98332.1"/>
    </source>
</evidence>
<evidence type="ECO:0000256" key="3">
    <source>
        <dbReference type="ARBA" id="ARBA00021718"/>
    </source>
</evidence>
<evidence type="ECO:0000256" key="9">
    <source>
        <dbReference type="RuleBase" id="RU364090"/>
    </source>
</evidence>
<dbReference type="Pfam" id="PF01313">
    <property type="entry name" value="Bac_export_3"/>
    <property type="match status" value="1"/>
</dbReference>
<dbReference type="InterPro" id="IPR006305">
    <property type="entry name" value="FliQ"/>
</dbReference>
<dbReference type="PANTHER" id="PTHR34040:SF2">
    <property type="entry name" value="FLAGELLAR BIOSYNTHETIC PROTEIN FLIQ"/>
    <property type="match status" value="1"/>
</dbReference>
<dbReference type="PIRSF" id="PIRSF004669">
    <property type="entry name" value="FliQ"/>
    <property type="match status" value="1"/>
</dbReference>